<name>A0A931CZI8_9BACT</name>
<feature type="non-terminal residue" evidence="1">
    <location>
        <position position="1"/>
    </location>
</feature>
<organism evidence="1 2">
    <name type="scientific">Desulfotignum balticum</name>
    <dbReference type="NCBI Taxonomy" id="115781"/>
    <lineage>
        <taxon>Bacteria</taxon>
        <taxon>Pseudomonadati</taxon>
        <taxon>Thermodesulfobacteriota</taxon>
        <taxon>Desulfobacteria</taxon>
        <taxon>Desulfobacterales</taxon>
        <taxon>Desulfobacteraceae</taxon>
        <taxon>Desulfotignum</taxon>
    </lineage>
</organism>
<protein>
    <submittedName>
        <fullName evidence="1">TetR/AcrR family transcriptional regulator</fullName>
    </submittedName>
</protein>
<evidence type="ECO:0000313" key="2">
    <source>
        <dbReference type="Proteomes" id="UP000706172"/>
    </source>
</evidence>
<comment type="caution">
    <text evidence="1">The sequence shown here is derived from an EMBL/GenBank/DDBJ whole genome shotgun (WGS) entry which is preliminary data.</text>
</comment>
<reference evidence="1" key="1">
    <citation type="submission" date="2020-07" db="EMBL/GenBank/DDBJ databases">
        <title>Severe corrosion of carbon steel in oil field produced water can be linked to methanogenic archaea containing a special type of NiFe hydrogenase.</title>
        <authorList>
            <person name="Lahme S."/>
            <person name="Mand J."/>
            <person name="Longwell J."/>
            <person name="Smith R."/>
            <person name="Enning D."/>
        </authorList>
    </citation>
    <scope>NUCLEOTIDE SEQUENCE</scope>
    <source>
        <strain evidence="1">MIC098Bin6</strain>
    </source>
</reference>
<sequence>QQVIKNLPPTIFFNLAFAPIVWSLRDHILGMTPIDDALAQVLAASCWDSVKK</sequence>
<dbReference type="Gene3D" id="1.10.357.10">
    <property type="entry name" value="Tetracycline Repressor, domain 2"/>
    <property type="match status" value="1"/>
</dbReference>
<accession>A0A931CZI8</accession>
<dbReference type="AlphaFoldDB" id="A0A931CZI8"/>
<proteinExistence type="predicted"/>
<dbReference type="EMBL" id="JACCQK010000649">
    <property type="protein sequence ID" value="MBG0780261.1"/>
    <property type="molecule type" value="Genomic_DNA"/>
</dbReference>
<gene>
    <name evidence="1" type="ORF">H0S81_10100</name>
</gene>
<evidence type="ECO:0000313" key="1">
    <source>
        <dbReference type="EMBL" id="MBG0780261.1"/>
    </source>
</evidence>
<dbReference type="Proteomes" id="UP000706172">
    <property type="component" value="Unassembled WGS sequence"/>
</dbReference>